<organism evidence="2 3">
    <name type="scientific">Fusarium falciforme</name>
    <dbReference type="NCBI Taxonomy" id="195108"/>
    <lineage>
        <taxon>Eukaryota</taxon>
        <taxon>Fungi</taxon>
        <taxon>Dikarya</taxon>
        <taxon>Ascomycota</taxon>
        <taxon>Pezizomycotina</taxon>
        <taxon>Sordariomycetes</taxon>
        <taxon>Hypocreomycetidae</taxon>
        <taxon>Hypocreales</taxon>
        <taxon>Nectriaceae</taxon>
        <taxon>Fusarium</taxon>
        <taxon>Fusarium solani species complex</taxon>
    </lineage>
</organism>
<dbReference type="AlphaFoldDB" id="A0A9W8REW6"/>
<evidence type="ECO:0000256" key="1">
    <source>
        <dbReference type="SAM" id="MobiDB-lite"/>
    </source>
</evidence>
<evidence type="ECO:0000313" key="3">
    <source>
        <dbReference type="Proteomes" id="UP001152087"/>
    </source>
</evidence>
<dbReference type="Proteomes" id="UP001152087">
    <property type="component" value="Unassembled WGS sequence"/>
</dbReference>
<gene>
    <name evidence="2" type="ORF">NW755_003093</name>
</gene>
<name>A0A9W8REW6_9HYPO</name>
<accession>A0A9W8REW6</accession>
<evidence type="ECO:0000313" key="2">
    <source>
        <dbReference type="EMBL" id="KAJ4194336.1"/>
    </source>
</evidence>
<keyword evidence="3" id="KW-1185">Reference proteome</keyword>
<comment type="caution">
    <text evidence="2">The sequence shown here is derived from an EMBL/GenBank/DDBJ whole genome shotgun (WGS) entry which is preliminary data.</text>
</comment>
<proteinExistence type="predicted"/>
<dbReference type="OrthoDB" id="2532734at2759"/>
<dbReference type="EMBL" id="JAOQAV010000005">
    <property type="protein sequence ID" value="KAJ4194336.1"/>
    <property type="molecule type" value="Genomic_DNA"/>
</dbReference>
<reference evidence="2" key="1">
    <citation type="submission" date="2022-09" db="EMBL/GenBank/DDBJ databases">
        <title>Fusarium specimens isolated from Avocado Roots.</title>
        <authorList>
            <person name="Stajich J."/>
            <person name="Roper C."/>
            <person name="Heimlech-Rivalta G."/>
        </authorList>
    </citation>
    <scope>NUCLEOTIDE SEQUENCE</scope>
    <source>
        <strain evidence="2">A02</strain>
    </source>
</reference>
<feature type="compositionally biased region" description="Basic and acidic residues" evidence="1">
    <location>
        <begin position="87"/>
        <end position="107"/>
    </location>
</feature>
<feature type="region of interest" description="Disordered" evidence="1">
    <location>
        <begin position="75"/>
        <end position="107"/>
    </location>
</feature>
<sequence length="107" mass="12324">MMRLPTTNRTTISNLWARLQIKTIKTFTKTRTYTQVNSFPKQTIKMTGTEQQKEGEKQFSIQPIKDEVKDKVSAFNAHPGPAVPKEMPQEEGTKEERKAKMEALNKK</sequence>
<protein>
    <submittedName>
        <fullName evidence="2">Uncharacterized protein</fullName>
    </submittedName>
</protein>